<dbReference type="SUPFAM" id="SSF52821">
    <property type="entry name" value="Rhodanese/Cell cycle control phosphatase"/>
    <property type="match status" value="1"/>
</dbReference>
<dbReference type="Gene3D" id="3.40.250.10">
    <property type="entry name" value="Rhodanese-like domain"/>
    <property type="match status" value="1"/>
</dbReference>
<name>A0A316L0H8_9FLAO</name>
<comment type="caution">
    <text evidence="3">The sequence shown here is derived from an EMBL/GenBank/DDBJ whole genome shotgun (WGS) entry which is preliminary data.</text>
</comment>
<dbReference type="InterPro" id="IPR036873">
    <property type="entry name" value="Rhodanese-like_dom_sf"/>
</dbReference>
<proteinExistence type="predicted"/>
<dbReference type="SMART" id="SM00450">
    <property type="entry name" value="RHOD"/>
    <property type="match status" value="1"/>
</dbReference>
<gene>
    <name evidence="3" type="ORF">DKG77_01925</name>
</gene>
<dbReference type="Proteomes" id="UP000245762">
    <property type="component" value="Unassembled WGS sequence"/>
</dbReference>
<dbReference type="OrthoDB" id="9808735at2"/>
<accession>A0A316L0H8</accession>
<dbReference type="RefSeq" id="WP_109659662.1">
    <property type="nucleotide sequence ID" value="NZ_QGEG01000001.1"/>
</dbReference>
<organism evidence="3 4">
    <name type="scientific">Flagellimonas aquimarina</name>
    <dbReference type="NCBI Taxonomy" id="2201895"/>
    <lineage>
        <taxon>Bacteria</taxon>
        <taxon>Pseudomonadati</taxon>
        <taxon>Bacteroidota</taxon>
        <taxon>Flavobacteriia</taxon>
        <taxon>Flavobacteriales</taxon>
        <taxon>Flavobacteriaceae</taxon>
        <taxon>Flagellimonas</taxon>
    </lineage>
</organism>
<keyword evidence="1" id="KW-0732">Signal</keyword>
<dbReference type="EMBL" id="QGEG01000001">
    <property type="protein sequence ID" value="PWL39614.1"/>
    <property type="molecule type" value="Genomic_DNA"/>
</dbReference>
<evidence type="ECO:0000313" key="4">
    <source>
        <dbReference type="Proteomes" id="UP000245762"/>
    </source>
</evidence>
<evidence type="ECO:0000256" key="1">
    <source>
        <dbReference type="SAM" id="SignalP"/>
    </source>
</evidence>
<dbReference type="InterPro" id="IPR050229">
    <property type="entry name" value="GlpE_sulfurtransferase"/>
</dbReference>
<dbReference type="InterPro" id="IPR001763">
    <property type="entry name" value="Rhodanese-like_dom"/>
</dbReference>
<feature type="domain" description="Rhodanese" evidence="2">
    <location>
        <begin position="41"/>
        <end position="127"/>
    </location>
</feature>
<protein>
    <submittedName>
        <fullName evidence="3">Rhodanese-like domain-containing protein</fullName>
    </submittedName>
</protein>
<evidence type="ECO:0000259" key="2">
    <source>
        <dbReference type="PROSITE" id="PS50206"/>
    </source>
</evidence>
<feature type="signal peptide" evidence="1">
    <location>
        <begin position="1"/>
        <end position="18"/>
    </location>
</feature>
<dbReference type="PANTHER" id="PTHR43031">
    <property type="entry name" value="FAD-DEPENDENT OXIDOREDUCTASE"/>
    <property type="match status" value="1"/>
</dbReference>
<reference evidence="3 4" key="1">
    <citation type="submission" date="2018-05" db="EMBL/GenBank/DDBJ databases">
        <title>Complete genome sequence of Flagellimonas aquimarina ECD12 isolated from seaweed Ecklonia cava.</title>
        <authorList>
            <person name="Choi S."/>
            <person name="Seong C."/>
        </authorList>
    </citation>
    <scope>NUCLEOTIDE SEQUENCE [LARGE SCALE GENOMIC DNA]</scope>
    <source>
        <strain evidence="3 4">ECD12</strain>
    </source>
</reference>
<dbReference type="Pfam" id="PF00581">
    <property type="entry name" value="Rhodanese"/>
    <property type="match status" value="1"/>
</dbReference>
<evidence type="ECO:0000313" key="3">
    <source>
        <dbReference type="EMBL" id="PWL39614.1"/>
    </source>
</evidence>
<dbReference type="PANTHER" id="PTHR43031:SF1">
    <property type="entry name" value="PYRIDINE NUCLEOTIDE-DISULPHIDE OXIDOREDUCTASE"/>
    <property type="match status" value="1"/>
</dbReference>
<dbReference type="CDD" id="cd00158">
    <property type="entry name" value="RHOD"/>
    <property type="match status" value="1"/>
</dbReference>
<dbReference type="AlphaFoldDB" id="A0A316L0H8"/>
<sequence length="127" mass="14429">MKSVLKISLFSFCFLLLASCKTKEEGTIVKIDKKTVKTDVVGNDVQFIDVRTPEEYKDGRIDDAINFNFKDSTAFLSQIATLNKEEPVYLYCRRGTRSNNAAILLKTKGFKKIFDYSGGYDDWSATE</sequence>
<dbReference type="PROSITE" id="PS51257">
    <property type="entry name" value="PROKAR_LIPOPROTEIN"/>
    <property type="match status" value="1"/>
</dbReference>
<keyword evidence="4" id="KW-1185">Reference proteome</keyword>
<dbReference type="PROSITE" id="PS50206">
    <property type="entry name" value="RHODANESE_3"/>
    <property type="match status" value="1"/>
</dbReference>
<feature type="chain" id="PRO_5016305034" evidence="1">
    <location>
        <begin position="19"/>
        <end position="127"/>
    </location>
</feature>